<proteinExistence type="inferred from homology"/>
<dbReference type="PANTHER" id="PTHR30537:SF74">
    <property type="entry name" value="HTH-TYPE TRANSCRIPTIONAL REGULATOR TRPI"/>
    <property type="match status" value="1"/>
</dbReference>
<evidence type="ECO:0000256" key="2">
    <source>
        <dbReference type="ARBA" id="ARBA00023015"/>
    </source>
</evidence>
<accession>A0A6B0Y222</accession>
<name>A0A6B0Y222_9RHOB</name>
<evidence type="ECO:0000256" key="4">
    <source>
        <dbReference type="ARBA" id="ARBA00023163"/>
    </source>
</evidence>
<dbReference type="InterPro" id="IPR058163">
    <property type="entry name" value="LysR-type_TF_proteobact-type"/>
</dbReference>
<evidence type="ECO:0000313" key="6">
    <source>
        <dbReference type="EMBL" id="MXY34748.1"/>
    </source>
</evidence>
<dbReference type="InterPro" id="IPR005119">
    <property type="entry name" value="LysR_subst-bd"/>
</dbReference>
<dbReference type="AlphaFoldDB" id="A0A6B0Y222"/>
<keyword evidence="4" id="KW-0804">Transcription</keyword>
<reference evidence="6" key="1">
    <citation type="submission" date="2019-09" db="EMBL/GenBank/DDBJ databases">
        <title>Characterisation of the sponge microbiome using genome-centric metagenomics.</title>
        <authorList>
            <person name="Engelberts J.P."/>
            <person name="Robbins S.J."/>
            <person name="De Goeij J.M."/>
            <person name="Aranda M."/>
            <person name="Bell S.C."/>
            <person name="Webster N.S."/>
        </authorList>
    </citation>
    <scope>NUCLEOTIDE SEQUENCE</scope>
    <source>
        <strain evidence="6">SB0664_bin_43</strain>
    </source>
</reference>
<keyword evidence="3" id="KW-0238">DNA-binding</keyword>
<keyword evidence="2" id="KW-0805">Transcription regulation</keyword>
<comment type="similarity">
    <text evidence="1">Belongs to the LysR transcriptional regulatory family.</text>
</comment>
<dbReference type="PRINTS" id="PR00039">
    <property type="entry name" value="HTHLYSR"/>
</dbReference>
<dbReference type="SUPFAM" id="SSF53850">
    <property type="entry name" value="Periplasmic binding protein-like II"/>
    <property type="match status" value="1"/>
</dbReference>
<dbReference type="InterPro" id="IPR036390">
    <property type="entry name" value="WH_DNA-bd_sf"/>
</dbReference>
<organism evidence="6">
    <name type="scientific">Boseongicola sp. SB0664_bin_43</name>
    <dbReference type="NCBI Taxonomy" id="2604844"/>
    <lineage>
        <taxon>Bacteria</taxon>
        <taxon>Pseudomonadati</taxon>
        <taxon>Pseudomonadota</taxon>
        <taxon>Alphaproteobacteria</taxon>
        <taxon>Rhodobacterales</taxon>
        <taxon>Paracoccaceae</taxon>
        <taxon>Boseongicola</taxon>
    </lineage>
</organism>
<comment type="caution">
    <text evidence="6">The sequence shown here is derived from an EMBL/GenBank/DDBJ whole genome shotgun (WGS) entry which is preliminary data.</text>
</comment>
<dbReference type="PANTHER" id="PTHR30537">
    <property type="entry name" value="HTH-TYPE TRANSCRIPTIONAL REGULATOR"/>
    <property type="match status" value="1"/>
</dbReference>
<sequence>MTHGFRRLPPPKSLLAFEASARNLSFTEAAKELNVTRVAVSRQVKQLEAHLGLELFVRGRSSIKLTRTGGRLSRAVNQGFQSIVDQIDAIEHTKEDSLVTIATTAGVSTYWLMPNIGRYRRINPKADFRLLVSHDLVNLVQSDVDIAIRYGPGTWPGTSSILLQRQQILPLCSHSFFSKFGPFETINDLAGVPLLEFESAHDPSSIWINYFRDKGSVLGNHTRMSSYDSYINLVQAVLDGQGVGLLGPPLMAQFLDSGVLMVAVATEPLQQHGYYLCQPEGSSSSRTVTDFRDWLRSELSAAADPMDEDRVS</sequence>
<dbReference type="Gene3D" id="3.40.190.10">
    <property type="entry name" value="Periplasmic binding protein-like II"/>
    <property type="match status" value="2"/>
</dbReference>
<dbReference type="SUPFAM" id="SSF46785">
    <property type="entry name" value="Winged helix' DNA-binding domain"/>
    <property type="match status" value="1"/>
</dbReference>
<dbReference type="Pfam" id="PF00126">
    <property type="entry name" value="HTH_1"/>
    <property type="match status" value="1"/>
</dbReference>
<gene>
    <name evidence="6" type="ORF">F4Y60_11810</name>
</gene>
<feature type="non-terminal residue" evidence="6">
    <location>
        <position position="312"/>
    </location>
</feature>
<protein>
    <submittedName>
        <fullName evidence="6">LysR family transcriptional regulator</fullName>
    </submittedName>
</protein>
<dbReference type="InterPro" id="IPR000847">
    <property type="entry name" value="LysR_HTH_N"/>
</dbReference>
<evidence type="ECO:0000256" key="3">
    <source>
        <dbReference type="ARBA" id="ARBA00023125"/>
    </source>
</evidence>
<dbReference type="GO" id="GO:0043565">
    <property type="term" value="F:sequence-specific DNA binding"/>
    <property type="evidence" value="ECO:0007669"/>
    <property type="project" value="TreeGrafter"/>
</dbReference>
<dbReference type="InterPro" id="IPR036388">
    <property type="entry name" value="WH-like_DNA-bd_sf"/>
</dbReference>
<evidence type="ECO:0000259" key="5">
    <source>
        <dbReference type="PROSITE" id="PS50931"/>
    </source>
</evidence>
<dbReference type="GO" id="GO:0003700">
    <property type="term" value="F:DNA-binding transcription factor activity"/>
    <property type="evidence" value="ECO:0007669"/>
    <property type="project" value="InterPro"/>
</dbReference>
<evidence type="ECO:0000256" key="1">
    <source>
        <dbReference type="ARBA" id="ARBA00009437"/>
    </source>
</evidence>
<dbReference type="Pfam" id="PF03466">
    <property type="entry name" value="LysR_substrate"/>
    <property type="match status" value="1"/>
</dbReference>
<feature type="domain" description="HTH lysR-type" evidence="5">
    <location>
        <begin position="9"/>
        <end position="66"/>
    </location>
</feature>
<dbReference type="EMBL" id="VXRY01000481">
    <property type="protein sequence ID" value="MXY34748.1"/>
    <property type="molecule type" value="Genomic_DNA"/>
</dbReference>
<dbReference type="Gene3D" id="1.10.10.10">
    <property type="entry name" value="Winged helix-like DNA-binding domain superfamily/Winged helix DNA-binding domain"/>
    <property type="match status" value="1"/>
</dbReference>
<dbReference type="PROSITE" id="PS50931">
    <property type="entry name" value="HTH_LYSR"/>
    <property type="match status" value="1"/>
</dbReference>
<dbReference type="GO" id="GO:0006351">
    <property type="term" value="P:DNA-templated transcription"/>
    <property type="evidence" value="ECO:0007669"/>
    <property type="project" value="TreeGrafter"/>
</dbReference>